<sequence length="456" mass="49782">MERMETWREACLVPLERMKRVSDAMLHKMDVGLSETGTNLPMLPTYVTQQPSGKETGHYFTLDLGGTNFRIAYIQLSEQVSKVELRREAKWNIPKENMEGTADGLFGLLAEAFKEFLEQLESDGIPLNRDKIVLAFTFSFPMDQNALDSGKLLFWTKGFNIPSCVGKDVVVLLADAMHRSGIHGVVIPAVLNDTVGTLAAAQYFDETAKVGVIFGTGSNAAYVEEIEKIKKMRAKDYHSKHMVVDIEWSDFYTVELPIMSFDRKLDGESLHPGKATFEKMIGGMYIGEVARNMLLELIGDNILPAPSPQGKIFLATNDVIGGEQVAAICALQDVLGGELVALTERLGYDDETIKIAGPVIQEIMFLVSCRAARLAGAALYSVLRKTGRVGGVTTLPTVVAIDGSMFEHHHLFRKELCKSLAELVGPEAKNIKLQLSKDGSGLGAAIVAAVADLGAQ</sequence>
<evidence type="ECO:0000256" key="12">
    <source>
        <dbReference type="RuleBase" id="RU362007"/>
    </source>
</evidence>
<dbReference type="InterPro" id="IPR043129">
    <property type="entry name" value="ATPase_NBD"/>
</dbReference>
<feature type="domain" description="Hexokinase N-terminal" evidence="13">
    <location>
        <begin position="6"/>
        <end position="203"/>
    </location>
</feature>
<keyword evidence="4 12" id="KW-0808">Transferase</keyword>
<comment type="catalytic activity">
    <reaction evidence="10">
        <text>D-fructose + ATP = D-fructose 6-phosphate + ADP + H(+)</text>
        <dbReference type="Rhea" id="RHEA:16125"/>
        <dbReference type="ChEBI" id="CHEBI:15378"/>
        <dbReference type="ChEBI" id="CHEBI:30616"/>
        <dbReference type="ChEBI" id="CHEBI:37721"/>
        <dbReference type="ChEBI" id="CHEBI:61527"/>
        <dbReference type="ChEBI" id="CHEBI:456216"/>
        <dbReference type="EC" id="2.7.1.1"/>
    </reaction>
    <physiologicalReaction direction="left-to-right" evidence="10">
        <dbReference type="Rhea" id="RHEA:16126"/>
    </physiologicalReaction>
</comment>
<evidence type="ECO:0000256" key="3">
    <source>
        <dbReference type="ARBA" id="ARBA00009225"/>
    </source>
</evidence>
<evidence type="ECO:0000256" key="2">
    <source>
        <dbReference type="ARBA" id="ARBA00005028"/>
    </source>
</evidence>
<name>A0A7S3UDX5_9CHLO</name>
<organism evidence="15">
    <name type="scientific">Picocystis salinarum</name>
    <dbReference type="NCBI Taxonomy" id="88271"/>
    <lineage>
        <taxon>Eukaryota</taxon>
        <taxon>Viridiplantae</taxon>
        <taxon>Chlorophyta</taxon>
        <taxon>Picocystophyceae</taxon>
        <taxon>Picocystales</taxon>
        <taxon>Picocystaceae</taxon>
        <taxon>Picocystis</taxon>
    </lineage>
</organism>
<dbReference type="Gene3D" id="3.40.367.20">
    <property type="match status" value="1"/>
</dbReference>
<dbReference type="GO" id="GO:0008865">
    <property type="term" value="F:fructokinase activity"/>
    <property type="evidence" value="ECO:0007669"/>
    <property type="project" value="TreeGrafter"/>
</dbReference>
<dbReference type="InterPro" id="IPR001312">
    <property type="entry name" value="Hexokinase"/>
</dbReference>
<dbReference type="PROSITE" id="PS51748">
    <property type="entry name" value="HEXOKINASE_2"/>
    <property type="match status" value="1"/>
</dbReference>
<dbReference type="Pfam" id="PF03727">
    <property type="entry name" value="Hexokinase_2"/>
    <property type="match status" value="1"/>
</dbReference>
<dbReference type="GO" id="GO:0006006">
    <property type="term" value="P:glucose metabolic process"/>
    <property type="evidence" value="ECO:0007669"/>
    <property type="project" value="TreeGrafter"/>
</dbReference>
<keyword evidence="6 12" id="KW-0418">Kinase</keyword>
<evidence type="ECO:0000256" key="9">
    <source>
        <dbReference type="ARBA" id="ARBA00044613"/>
    </source>
</evidence>
<proteinExistence type="inferred from homology"/>
<dbReference type="UniPathway" id="UPA00109">
    <property type="reaction ID" value="UER00180"/>
</dbReference>
<evidence type="ECO:0000256" key="11">
    <source>
        <dbReference type="ARBA" id="ARBA00048160"/>
    </source>
</evidence>
<evidence type="ECO:0000256" key="6">
    <source>
        <dbReference type="ARBA" id="ARBA00022777"/>
    </source>
</evidence>
<evidence type="ECO:0000256" key="7">
    <source>
        <dbReference type="ARBA" id="ARBA00022840"/>
    </source>
</evidence>
<dbReference type="SUPFAM" id="SSF53067">
    <property type="entry name" value="Actin-like ATPase domain"/>
    <property type="match status" value="2"/>
</dbReference>
<dbReference type="AlphaFoldDB" id="A0A7S3UDX5"/>
<dbReference type="GO" id="GO:0005536">
    <property type="term" value="F:D-glucose binding"/>
    <property type="evidence" value="ECO:0007669"/>
    <property type="project" value="InterPro"/>
</dbReference>
<evidence type="ECO:0000256" key="1">
    <source>
        <dbReference type="ARBA" id="ARBA00004888"/>
    </source>
</evidence>
<evidence type="ECO:0000259" key="14">
    <source>
        <dbReference type="Pfam" id="PF03727"/>
    </source>
</evidence>
<comment type="catalytic activity">
    <reaction evidence="11">
        <text>D-glucose + ATP = D-glucose 6-phosphate + ADP + H(+)</text>
        <dbReference type="Rhea" id="RHEA:17825"/>
        <dbReference type="ChEBI" id="CHEBI:4167"/>
        <dbReference type="ChEBI" id="CHEBI:15378"/>
        <dbReference type="ChEBI" id="CHEBI:30616"/>
        <dbReference type="ChEBI" id="CHEBI:61548"/>
        <dbReference type="ChEBI" id="CHEBI:456216"/>
        <dbReference type="EC" id="2.7.1.1"/>
    </reaction>
    <physiologicalReaction direction="left-to-right" evidence="11">
        <dbReference type="Rhea" id="RHEA:17826"/>
    </physiologicalReaction>
</comment>
<evidence type="ECO:0000256" key="8">
    <source>
        <dbReference type="ARBA" id="ARBA00023152"/>
    </source>
</evidence>
<dbReference type="PANTHER" id="PTHR19443">
    <property type="entry name" value="HEXOKINASE"/>
    <property type="match status" value="1"/>
</dbReference>
<accession>A0A7S3UDX5</accession>
<dbReference type="EMBL" id="HBIS01006226">
    <property type="protein sequence ID" value="CAE0611791.1"/>
    <property type="molecule type" value="Transcribed_RNA"/>
</dbReference>
<evidence type="ECO:0000256" key="10">
    <source>
        <dbReference type="ARBA" id="ARBA00047905"/>
    </source>
</evidence>
<dbReference type="GO" id="GO:0005739">
    <property type="term" value="C:mitochondrion"/>
    <property type="evidence" value="ECO:0007669"/>
    <property type="project" value="TreeGrafter"/>
</dbReference>
<dbReference type="GO" id="GO:0006096">
    <property type="term" value="P:glycolytic process"/>
    <property type="evidence" value="ECO:0007669"/>
    <property type="project" value="UniProtKB-UniPathway"/>
</dbReference>
<dbReference type="EC" id="2.7.1.-" evidence="12"/>
<gene>
    <name evidence="15" type="ORF">PSAL00342_LOCUS5626</name>
</gene>
<feature type="domain" description="Hexokinase C-terminal" evidence="14">
    <location>
        <begin position="209"/>
        <end position="450"/>
    </location>
</feature>
<keyword evidence="8 12" id="KW-0324">Glycolysis</keyword>
<keyword evidence="7 12" id="KW-0067">ATP-binding</keyword>
<evidence type="ECO:0000259" key="13">
    <source>
        <dbReference type="Pfam" id="PF00349"/>
    </source>
</evidence>
<dbReference type="InterPro" id="IPR022673">
    <property type="entry name" value="Hexokinase_C"/>
</dbReference>
<protein>
    <recommendedName>
        <fullName evidence="12">Phosphotransferase</fullName>
        <ecNumber evidence="12">2.7.1.-</ecNumber>
    </recommendedName>
</protein>
<dbReference type="GO" id="GO:0005829">
    <property type="term" value="C:cytosol"/>
    <property type="evidence" value="ECO:0007669"/>
    <property type="project" value="TreeGrafter"/>
</dbReference>
<comment type="pathway">
    <text evidence="2">Carbohydrate metabolism; hexose metabolism.</text>
</comment>
<evidence type="ECO:0000256" key="5">
    <source>
        <dbReference type="ARBA" id="ARBA00022741"/>
    </source>
</evidence>
<evidence type="ECO:0000256" key="4">
    <source>
        <dbReference type="ARBA" id="ARBA00022679"/>
    </source>
</evidence>
<dbReference type="FunFam" id="3.30.420.40:FF:000805">
    <property type="entry name" value="Hexokinase-2"/>
    <property type="match status" value="1"/>
</dbReference>
<comment type="pathway">
    <text evidence="1">Carbohydrate degradation; glycolysis; D-glyceraldehyde 3-phosphate and glycerone phosphate from D-glucose: step 1/4.</text>
</comment>
<comment type="similarity">
    <text evidence="3 12">Belongs to the hexokinase family.</text>
</comment>
<dbReference type="PRINTS" id="PR00475">
    <property type="entry name" value="HEXOKINASE"/>
</dbReference>
<dbReference type="Pfam" id="PF00349">
    <property type="entry name" value="Hexokinase_1"/>
    <property type="match status" value="1"/>
</dbReference>
<dbReference type="GO" id="GO:0001678">
    <property type="term" value="P:intracellular glucose homeostasis"/>
    <property type="evidence" value="ECO:0007669"/>
    <property type="project" value="InterPro"/>
</dbReference>
<dbReference type="PANTHER" id="PTHR19443:SF16">
    <property type="entry name" value="HEXOKINASE TYPE 1-RELATED"/>
    <property type="match status" value="1"/>
</dbReference>
<comment type="catalytic activity">
    <reaction evidence="9">
        <text>a D-hexose + ATP = a D-hexose 6-phosphate + ADP + H(+)</text>
        <dbReference type="Rhea" id="RHEA:22740"/>
        <dbReference type="ChEBI" id="CHEBI:4194"/>
        <dbReference type="ChEBI" id="CHEBI:15378"/>
        <dbReference type="ChEBI" id="CHEBI:30616"/>
        <dbReference type="ChEBI" id="CHEBI:229467"/>
        <dbReference type="ChEBI" id="CHEBI:456216"/>
        <dbReference type="EC" id="2.7.1.1"/>
    </reaction>
    <physiologicalReaction direction="left-to-right" evidence="9">
        <dbReference type="Rhea" id="RHEA:22741"/>
    </physiologicalReaction>
</comment>
<dbReference type="GO" id="GO:0005524">
    <property type="term" value="F:ATP binding"/>
    <property type="evidence" value="ECO:0007669"/>
    <property type="project" value="UniProtKB-UniRule"/>
</dbReference>
<dbReference type="GO" id="GO:0004340">
    <property type="term" value="F:glucokinase activity"/>
    <property type="evidence" value="ECO:0007669"/>
    <property type="project" value="TreeGrafter"/>
</dbReference>
<reference evidence="15" key="1">
    <citation type="submission" date="2021-01" db="EMBL/GenBank/DDBJ databases">
        <authorList>
            <person name="Corre E."/>
            <person name="Pelletier E."/>
            <person name="Niang G."/>
            <person name="Scheremetjew M."/>
            <person name="Finn R."/>
            <person name="Kale V."/>
            <person name="Holt S."/>
            <person name="Cochrane G."/>
            <person name="Meng A."/>
            <person name="Brown T."/>
            <person name="Cohen L."/>
        </authorList>
    </citation>
    <scope>NUCLEOTIDE SEQUENCE</scope>
    <source>
        <strain evidence="15">CCMP1897</strain>
    </source>
</reference>
<evidence type="ECO:0000313" key="15">
    <source>
        <dbReference type="EMBL" id="CAE0611791.1"/>
    </source>
</evidence>
<dbReference type="UniPathway" id="UPA00242"/>
<dbReference type="Gene3D" id="3.30.420.40">
    <property type="match status" value="1"/>
</dbReference>
<dbReference type="InterPro" id="IPR022672">
    <property type="entry name" value="Hexokinase_N"/>
</dbReference>
<keyword evidence="5 12" id="KW-0547">Nucleotide-binding</keyword>